<dbReference type="GO" id="GO:0071973">
    <property type="term" value="P:bacterial-type flagellum-dependent cell motility"/>
    <property type="evidence" value="ECO:0007669"/>
    <property type="project" value="InterPro"/>
</dbReference>
<comment type="caution">
    <text evidence="8">The sequence shown here is derived from an EMBL/GenBank/DDBJ whole genome shotgun (WGS) entry which is preliminary data.</text>
</comment>
<evidence type="ECO:0000256" key="2">
    <source>
        <dbReference type="ARBA" id="ARBA00006929"/>
    </source>
</evidence>
<evidence type="ECO:0000256" key="5">
    <source>
        <dbReference type="ARBA" id="ARBA00023143"/>
    </source>
</evidence>
<dbReference type="EMBL" id="JRVC01000017">
    <property type="protein sequence ID" value="KHS44318.1"/>
    <property type="molecule type" value="Genomic_DNA"/>
</dbReference>
<evidence type="ECO:0000313" key="9">
    <source>
        <dbReference type="Proteomes" id="UP000031338"/>
    </source>
</evidence>
<dbReference type="PANTHER" id="PTHR34933">
    <property type="entry name" value="FLAGELLAR L-RING PROTEIN"/>
    <property type="match status" value="1"/>
</dbReference>
<keyword evidence="8" id="KW-0966">Cell projection</keyword>
<organism evidence="8 9">
    <name type="scientific">Novosphingobium subterraneum</name>
    <dbReference type="NCBI Taxonomy" id="48936"/>
    <lineage>
        <taxon>Bacteria</taxon>
        <taxon>Pseudomonadati</taxon>
        <taxon>Pseudomonadota</taxon>
        <taxon>Alphaproteobacteria</taxon>
        <taxon>Sphingomonadales</taxon>
        <taxon>Sphingomonadaceae</taxon>
        <taxon>Novosphingobium</taxon>
    </lineage>
</organism>
<dbReference type="PANTHER" id="PTHR34933:SF1">
    <property type="entry name" value="FLAGELLAR L-RING PROTEIN"/>
    <property type="match status" value="1"/>
</dbReference>
<protein>
    <recommendedName>
        <fullName evidence="7">Flagellar L-ring protein</fullName>
    </recommendedName>
    <alternativeName>
        <fullName evidence="7">Basal body L-ring protein</fullName>
    </alternativeName>
</protein>
<accession>A0A0B8ZMG2</accession>
<keyword evidence="5 7" id="KW-0975">Bacterial flagellum</keyword>
<dbReference type="Proteomes" id="UP000031338">
    <property type="component" value="Unassembled WGS sequence"/>
</dbReference>
<evidence type="ECO:0000256" key="6">
    <source>
        <dbReference type="ARBA" id="ARBA00023237"/>
    </source>
</evidence>
<keyword evidence="3" id="KW-0732">Signal</keyword>
<evidence type="ECO:0000256" key="3">
    <source>
        <dbReference type="ARBA" id="ARBA00022729"/>
    </source>
</evidence>
<keyword evidence="9" id="KW-1185">Reference proteome</keyword>
<dbReference type="InterPro" id="IPR000527">
    <property type="entry name" value="Flag_Lring"/>
</dbReference>
<reference evidence="8 9" key="1">
    <citation type="submission" date="2014-10" db="EMBL/GenBank/DDBJ databases">
        <title>Draft genome sequence of Novosphingobium subterraneum DSM 12447.</title>
        <authorList>
            <person name="Gan H.M."/>
            <person name="Gan H.Y."/>
            <person name="Savka M.A."/>
        </authorList>
    </citation>
    <scope>NUCLEOTIDE SEQUENCE [LARGE SCALE GENOMIC DNA]</scope>
    <source>
        <strain evidence="8 9">DSM 12447</strain>
    </source>
</reference>
<evidence type="ECO:0000256" key="1">
    <source>
        <dbReference type="ARBA" id="ARBA00002591"/>
    </source>
</evidence>
<dbReference type="GO" id="GO:0009279">
    <property type="term" value="C:cell outer membrane"/>
    <property type="evidence" value="ECO:0007669"/>
    <property type="project" value="UniProtKB-SubCell"/>
</dbReference>
<dbReference type="GO" id="GO:0009427">
    <property type="term" value="C:bacterial-type flagellum basal body, distal rod, L ring"/>
    <property type="evidence" value="ECO:0007669"/>
    <property type="project" value="InterPro"/>
</dbReference>
<dbReference type="GO" id="GO:0003774">
    <property type="term" value="F:cytoskeletal motor activity"/>
    <property type="evidence" value="ECO:0007669"/>
    <property type="project" value="InterPro"/>
</dbReference>
<dbReference type="RefSeq" id="WP_052242568.1">
    <property type="nucleotide sequence ID" value="NZ_JRVC01000017.1"/>
</dbReference>
<keyword evidence="8" id="KW-0969">Cilium</keyword>
<proteinExistence type="inferred from homology"/>
<sequence length="246" mass="25867">MQTPFDRHFTSERFGSPRRRRTALRALLVGSLVAAAVVFGMEPASAAKPKKGFEPVVAPPLPVQTAAPTAGSIFNASAGYTGFVEGRRAHAVGDLVTVMLVENMTSAKTAGSKTQKSGQFSVTPPTTGPLSFIKPSALNASGGSSFNGQGNASQTSTLAGEVAVTIAEVRSNGTALVRGEKRMMLSQGQEWVQFSGIVRLGDIDQENRILSSQVADARVEYTGNGSVGRASREGWLSKFFNAISPF</sequence>
<dbReference type="PRINTS" id="PR01008">
    <property type="entry name" value="FLGLRINGFLGH"/>
</dbReference>
<keyword evidence="4 7" id="KW-0472">Membrane</keyword>
<keyword evidence="8" id="KW-0282">Flagellum</keyword>
<evidence type="ECO:0000256" key="4">
    <source>
        <dbReference type="ARBA" id="ARBA00023136"/>
    </source>
</evidence>
<comment type="function">
    <text evidence="1 7">Assembles around the rod to form the L-ring and probably protects the motor/basal body from shearing forces during rotation.</text>
</comment>
<gene>
    <name evidence="7" type="primary">flgH</name>
    <name evidence="8" type="ORF">NJ75_03187</name>
</gene>
<comment type="similarity">
    <text evidence="2 7">Belongs to the FlgH family.</text>
</comment>
<name>A0A0B8ZMG2_9SPHN</name>
<dbReference type="AlphaFoldDB" id="A0A0B8ZMG2"/>
<keyword evidence="6 7" id="KW-0998">Cell outer membrane</keyword>
<comment type="subcellular location">
    <subcellularLocation>
        <location evidence="7">Cell outer membrane</location>
    </subcellularLocation>
    <subcellularLocation>
        <location evidence="7">Bacterial flagellum basal body</location>
    </subcellularLocation>
</comment>
<dbReference type="HAMAP" id="MF_00415">
    <property type="entry name" value="FlgH"/>
    <property type="match status" value="1"/>
</dbReference>
<evidence type="ECO:0000256" key="7">
    <source>
        <dbReference type="HAMAP-Rule" id="MF_00415"/>
    </source>
</evidence>
<comment type="subunit">
    <text evidence="7">The basal body constitutes a major portion of the flagellar organelle and consists of four rings (L,P,S, and M) mounted on a central rod.</text>
</comment>
<evidence type="ECO:0000313" key="8">
    <source>
        <dbReference type="EMBL" id="KHS44318.1"/>
    </source>
</evidence>
<dbReference type="STRING" id="48936.NJ75_03187"/>
<dbReference type="Pfam" id="PF02107">
    <property type="entry name" value="FlgH"/>
    <property type="match status" value="1"/>
</dbReference>
<dbReference type="PATRIC" id="fig|48936.3.peg.3205"/>